<sequence>MAQADHPEPGMATVSVDELESLRRKAGKADQLALEVTKLRQLLATKEKRLTEAKAALKRANPLCPLDLAASPFGSAGTGGGGTAGTDNAAEAKIMPQLTTTWTKADAAACVSYGQAADACAWNAIRPAGKARLELTGGLQLYRERFACDVAAAQAALRDCLAVPDASLLERKLLDLWPITEEAAEPSRPQEGQPAPEAALWAAVEQTLAGKKPADKLAAAVSHLLTKRLALWKLSKAKPSTAPIGNLHLMAALRALGERESVDLAIWKVLAAGKNRCELHVRPSDGPEDVAEQWQRLMAVLERPDTVLLFHLENHYCLVFAAREWRMNVGYSGKRVVRQLLVAKPGQRPGSWMDFETVRSTVLGWAGYGIIGISRREDVVLP</sequence>
<comment type="caution">
    <text evidence="2">The sequence shown here is derived from an EMBL/GenBank/DDBJ whole genome shotgun (WGS) entry which is preliminary data.</text>
</comment>
<keyword evidence="1" id="KW-0175">Coiled coil</keyword>
<keyword evidence="3" id="KW-1185">Reference proteome</keyword>
<gene>
    <name evidence="2" type="ORF">WJX72_009409</name>
</gene>
<feature type="coiled-coil region" evidence="1">
    <location>
        <begin position="29"/>
        <end position="56"/>
    </location>
</feature>
<dbReference type="AlphaFoldDB" id="A0AAW1P0F8"/>
<protein>
    <submittedName>
        <fullName evidence="2">Uncharacterized protein</fullName>
    </submittedName>
</protein>
<dbReference type="Proteomes" id="UP001489004">
    <property type="component" value="Unassembled WGS sequence"/>
</dbReference>
<organism evidence="2 3">
    <name type="scientific">[Myrmecia] bisecta</name>
    <dbReference type="NCBI Taxonomy" id="41462"/>
    <lineage>
        <taxon>Eukaryota</taxon>
        <taxon>Viridiplantae</taxon>
        <taxon>Chlorophyta</taxon>
        <taxon>core chlorophytes</taxon>
        <taxon>Trebouxiophyceae</taxon>
        <taxon>Trebouxiales</taxon>
        <taxon>Trebouxiaceae</taxon>
        <taxon>Myrmecia</taxon>
    </lineage>
</organism>
<proteinExistence type="predicted"/>
<evidence type="ECO:0000256" key="1">
    <source>
        <dbReference type="SAM" id="Coils"/>
    </source>
</evidence>
<dbReference type="EMBL" id="JALJOR010000023">
    <property type="protein sequence ID" value="KAK9803175.1"/>
    <property type="molecule type" value="Genomic_DNA"/>
</dbReference>
<reference evidence="2 3" key="1">
    <citation type="journal article" date="2024" name="Nat. Commun.">
        <title>Phylogenomics reveals the evolutionary origins of lichenization in chlorophyte algae.</title>
        <authorList>
            <person name="Puginier C."/>
            <person name="Libourel C."/>
            <person name="Otte J."/>
            <person name="Skaloud P."/>
            <person name="Haon M."/>
            <person name="Grisel S."/>
            <person name="Petersen M."/>
            <person name="Berrin J.G."/>
            <person name="Delaux P.M."/>
            <person name="Dal Grande F."/>
            <person name="Keller J."/>
        </authorList>
    </citation>
    <scope>NUCLEOTIDE SEQUENCE [LARGE SCALE GENOMIC DNA]</scope>
    <source>
        <strain evidence="2 3">SAG 2043</strain>
    </source>
</reference>
<name>A0AAW1P0F8_9CHLO</name>
<evidence type="ECO:0000313" key="3">
    <source>
        <dbReference type="Proteomes" id="UP001489004"/>
    </source>
</evidence>
<accession>A0AAW1P0F8</accession>
<evidence type="ECO:0000313" key="2">
    <source>
        <dbReference type="EMBL" id="KAK9803175.1"/>
    </source>
</evidence>